<name>A0A3S4ZL37_9PLAT</name>
<sequence>MTPSQSNLVNPNVSINLPFELAFGQSLPLSVASTLSSSTSVTTVNPAGYASRAVDSIGVEADSYCHEEACQEVRLTDRLQIRLSSLLATDCTTHPGWDEEHAFSLLSKQPPRCRVVSFDFNRKACSSQLFVCMLVGIPPGQAWYYSPLIKAHTPKMRKNMGGQLILCSSGRFPHPEDFDWDLYI</sequence>
<reference evidence="1" key="1">
    <citation type="submission" date="2018-11" db="EMBL/GenBank/DDBJ databases">
        <authorList>
            <consortium name="Pathogen Informatics"/>
        </authorList>
    </citation>
    <scope>NUCLEOTIDE SEQUENCE</scope>
</reference>
<proteinExistence type="predicted"/>
<dbReference type="Proteomes" id="UP000784294">
    <property type="component" value="Unassembled WGS sequence"/>
</dbReference>
<dbReference type="AlphaFoldDB" id="A0A3S4ZL37"/>
<evidence type="ECO:0000313" key="2">
    <source>
        <dbReference type="Proteomes" id="UP000784294"/>
    </source>
</evidence>
<organism evidence="1 2">
    <name type="scientific">Protopolystoma xenopodis</name>
    <dbReference type="NCBI Taxonomy" id="117903"/>
    <lineage>
        <taxon>Eukaryota</taxon>
        <taxon>Metazoa</taxon>
        <taxon>Spiralia</taxon>
        <taxon>Lophotrochozoa</taxon>
        <taxon>Platyhelminthes</taxon>
        <taxon>Monogenea</taxon>
        <taxon>Polyopisthocotylea</taxon>
        <taxon>Polystomatidea</taxon>
        <taxon>Polystomatidae</taxon>
        <taxon>Protopolystoma</taxon>
    </lineage>
</organism>
<accession>A0A3S4ZL37</accession>
<comment type="caution">
    <text evidence="1">The sequence shown here is derived from an EMBL/GenBank/DDBJ whole genome shotgun (WGS) entry which is preliminary data.</text>
</comment>
<evidence type="ECO:0000313" key="1">
    <source>
        <dbReference type="EMBL" id="VEL14249.1"/>
    </source>
</evidence>
<protein>
    <submittedName>
        <fullName evidence="1">Uncharacterized protein</fullName>
    </submittedName>
</protein>
<keyword evidence="2" id="KW-1185">Reference proteome</keyword>
<gene>
    <name evidence="1" type="ORF">PXEA_LOCUS7689</name>
</gene>
<dbReference type="EMBL" id="CAAALY010020515">
    <property type="protein sequence ID" value="VEL14249.1"/>
    <property type="molecule type" value="Genomic_DNA"/>
</dbReference>